<evidence type="ECO:0000256" key="3">
    <source>
        <dbReference type="HAMAP-Rule" id="MF_01805"/>
    </source>
</evidence>
<dbReference type="AlphaFoldDB" id="D7CKT8"/>
<evidence type="ECO:0000256" key="2">
    <source>
        <dbReference type="ARBA" id="ARBA00044777"/>
    </source>
</evidence>
<keyword evidence="3" id="KW-0131">Cell cycle</keyword>
<name>D7CKT8_SYNLT</name>
<comment type="similarity">
    <text evidence="3">Belongs to the ScpA family.</text>
</comment>
<dbReference type="PANTHER" id="PTHR33969">
    <property type="entry name" value="SEGREGATION AND CONDENSATION PROTEIN A"/>
    <property type="match status" value="1"/>
</dbReference>
<comment type="subunit">
    <text evidence="3">Component of a cohesin-like complex composed of ScpA, ScpB and the Smc homodimer, in which ScpA and ScpB bind to the head domain of Smc. The presence of the three proteins is required for the association of the complex with DNA.</text>
</comment>
<dbReference type="HOGENOM" id="CLU_038686_3_1_9"/>
<dbReference type="KEGG" id="slp:Slip_0539"/>
<dbReference type="GO" id="GO:0006260">
    <property type="term" value="P:DNA replication"/>
    <property type="evidence" value="ECO:0007669"/>
    <property type="project" value="UniProtKB-UniRule"/>
</dbReference>
<dbReference type="OrthoDB" id="9811016at2"/>
<comment type="function">
    <text evidence="3">Participates in chromosomal partition during cell division. May act via the formation of a condensin-like complex containing Smc and ScpB that pull DNA away from mid-cell into both cell halves.</text>
</comment>
<dbReference type="EMBL" id="CP002048">
    <property type="protein sequence ID" value="ADI01323.1"/>
    <property type="molecule type" value="Genomic_DNA"/>
</dbReference>
<dbReference type="InterPro" id="IPR003768">
    <property type="entry name" value="ScpA"/>
</dbReference>
<comment type="subcellular location">
    <subcellularLocation>
        <location evidence="3">Cytoplasm</location>
    </subcellularLocation>
    <text evidence="3">Associated with two foci at the outer edges of the nucleoid region in young cells, and at four foci within both cell halves in older cells.</text>
</comment>
<proteinExistence type="inferred from homology"/>
<dbReference type="STRING" id="643648.Slip_0539"/>
<dbReference type="InterPro" id="IPR023093">
    <property type="entry name" value="ScpA-like_C"/>
</dbReference>
<accession>D7CKT8</accession>
<protein>
    <recommendedName>
        <fullName evidence="2 3">Segregation and condensation protein A</fullName>
    </recommendedName>
</protein>
<gene>
    <name evidence="3" type="primary">scpA</name>
    <name evidence="4" type="ordered locus">Slip_0539</name>
</gene>
<dbReference type="Gene3D" id="1.10.10.580">
    <property type="entry name" value="Structural maintenance of chromosome 1. Chain E"/>
    <property type="match status" value="1"/>
</dbReference>
<dbReference type="GO" id="GO:0007059">
    <property type="term" value="P:chromosome segregation"/>
    <property type="evidence" value="ECO:0007669"/>
    <property type="project" value="UniProtKB-UniRule"/>
</dbReference>
<dbReference type="HAMAP" id="MF_01805">
    <property type="entry name" value="ScpA"/>
    <property type="match status" value="1"/>
</dbReference>
<dbReference type="Gene3D" id="6.10.250.2410">
    <property type="match status" value="1"/>
</dbReference>
<dbReference type="eggNOG" id="COG1354">
    <property type="taxonomic scope" value="Bacteria"/>
</dbReference>
<reference evidence="4 5" key="2">
    <citation type="journal article" date="2010" name="Stand. Genomic Sci.">
        <title>Complete genome sequence of Syntrophothermus lipocalidus type strain (TGB-C1).</title>
        <authorList>
            <person name="Djao O.D."/>
            <person name="Zhang X."/>
            <person name="Lucas S."/>
            <person name="Lapidus A."/>
            <person name="Del Rio T.G."/>
            <person name="Nolan M."/>
            <person name="Tice H."/>
            <person name="Cheng J.F."/>
            <person name="Han C."/>
            <person name="Tapia R."/>
            <person name="Goodwin L."/>
            <person name="Pitluck S."/>
            <person name="Liolios K."/>
            <person name="Ivanova N."/>
            <person name="Mavromatis K."/>
            <person name="Mikhailova N."/>
            <person name="Ovchinnikova G."/>
            <person name="Pati A."/>
            <person name="Brambilla E."/>
            <person name="Chen A."/>
            <person name="Palaniappan K."/>
            <person name="Land M."/>
            <person name="Hauser L."/>
            <person name="Chang Y.J."/>
            <person name="Jeffries C.D."/>
            <person name="Rohde M."/>
            <person name="Sikorski J."/>
            <person name="Spring S."/>
            <person name="Goker M."/>
            <person name="Detter J.C."/>
            <person name="Woyke T."/>
            <person name="Bristow J."/>
            <person name="Eisen J.A."/>
            <person name="Markowitz V."/>
            <person name="Hugenholtz P."/>
            <person name="Kyrpides N.C."/>
            <person name="Klenk H.P."/>
        </authorList>
    </citation>
    <scope>NUCLEOTIDE SEQUENCE [LARGE SCALE GENOMIC DNA]</scope>
    <source>
        <strain evidence="5">DSM 12680 / TGB-C1</strain>
    </source>
</reference>
<organism evidence="4 5">
    <name type="scientific">Syntrophothermus lipocalidus (strain DSM 12680 / TGB-C1)</name>
    <dbReference type="NCBI Taxonomy" id="643648"/>
    <lineage>
        <taxon>Bacteria</taxon>
        <taxon>Bacillati</taxon>
        <taxon>Bacillota</taxon>
        <taxon>Clostridia</taxon>
        <taxon>Eubacteriales</taxon>
        <taxon>Syntrophomonadaceae</taxon>
        <taxon>Syntrophothermus</taxon>
    </lineage>
</organism>
<dbReference type="GO" id="GO:0005737">
    <property type="term" value="C:cytoplasm"/>
    <property type="evidence" value="ECO:0007669"/>
    <property type="project" value="UniProtKB-SubCell"/>
</dbReference>
<sequence length="250" mass="28568">MVMEYRVQLEAFEGPLDLLLHLIEKNKVNIYDIPVAAITEQYLEYLSGCQEIDLDHLADFLVMACTLLSIKARMLFAPTEREEDSGQDDEGDPRQELVKKLLEYRNYKELAGILASLYQGEKPRVYYRLANDEDSSPEGGLRASLPELLRAFRMVWKQKRENELQLVVAPGGEVKVDLKMQELEQFLKTRPQGIVFQDVFIRAGTRREALALFLALLELIRQKKVEAIQEQSFGRIIIRLTGNGARGGPV</sequence>
<reference evidence="5" key="1">
    <citation type="journal article" date="2010" name="Stand. Genomic Sci.">
        <title>Complete genome sequence of Syntrophothermus lipocalidus type strain (TGB-C1T).</title>
        <authorList>
            <consortium name="US DOE Joint Genome Institute (JGI-PGF)"/>
            <person name="Djao O."/>
            <person name="Zhang X."/>
            <person name="Lucas S."/>
            <person name="Lapidus A."/>
            <person name="Glavina Del Rio T."/>
            <person name="Nolan M."/>
            <person name="Tice H."/>
            <person name="Cheng J."/>
            <person name="Han C."/>
            <person name="Tapia R."/>
            <person name="Goodwin L."/>
            <person name="Pitluck S."/>
            <person name="Liolios K."/>
            <person name="Ivanova N."/>
            <person name="Mavromatis K."/>
            <person name="Mikhailova N."/>
            <person name="Ovchinnikova G."/>
            <person name="Pati A."/>
            <person name="Brambilla E."/>
            <person name="Chen A."/>
            <person name="Palaniappan K."/>
            <person name="Land M."/>
            <person name="Hauser L."/>
            <person name="Chang Y."/>
            <person name="Jeffries C."/>
            <person name="Rohde M."/>
            <person name="Sikorski J."/>
            <person name="Spring S."/>
            <person name="Goker M."/>
            <person name="Detter J."/>
            <person name="Woyke T."/>
            <person name="Bristow J."/>
            <person name="Eisen J."/>
            <person name="Markowitz V."/>
            <person name="Hugenholtz P."/>
            <person name="Kyrpides N."/>
            <person name="Klenk H."/>
        </authorList>
    </citation>
    <scope>NUCLEOTIDE SEQUENCE [LARGE SCALE GENOMIC DNA]</scope>
    <source>
        <strain evidence="5">DSM 12680 / TGB-C1</strain>
    </source>
</reference>
<dbReference type="Proteomes" id="UP000000378">
    <property type="component" value="Chromosome"/>
</dbReference>
<evidence type="ECO:0000256" key="1">
    <source>
        <dbReference type="ARBA" id="ARBA00022829"/>
    </source>
</evidence>
<evidence type="ECO:0000313" key="5">
    <source>
        <dbReference type="Proteomes" id="UP000000378"/>
    </source>
</evidence>
<dbReference type="PANTHER" id="PTHR33969:SF2">
    <property type="entry name" value="SEGREGATION AND CONDENSATION PROTEIN A"/>
    <property type="match status" value="1"/>
</dbReference>
<dbReference type="GO" id="GO:0051301">
    <property type="term" value="P:cell division"/>
    <property type="evidence" value="ECO:0007669"/>
    <property type="project" value="UniProtKB-KW"/>
</dbReference>
<dbReference type="Pfam" id="PF02616">
    <property type="entry name" value="SMC_ScpA"/>
    <property type="match status" value="1"/>
</dbReference>
<keyword evidence="3" id="KW-0963">Cytoplasm</keyword>
<keyword evidence="3" id="KW-0132">Cell division</keyword>
<keyword evidence="1 3" id="KW-0159">Chromosome partition</keyword>
<evidence type="ECO:0000313" key="4">
    <source>
        <dbReference type="EMBL" id="ADI01323.1"/>
    </source>
</evidence>
<keyword evidence="5" id="KW-1185">Reference proteome</keyword>